<feature type="non-terminal residue" evidence="1">
    <location>
        <position position="84"/>
    </location>
</feature>
<name>W1XBU3_9ZZZZ</name>
<proteinExistence type="predicted"/>
<accession>W1XBU3</accession>
<feature type="non-terminal residue" evidence="1">
    <location>
        <position position="1"/>
    </location>
</feature>
<protein>
    <submittedName>
        <fullName evidence="1">Uncharacterized protein</fullName>
    </submittedName>
</protein>
<comment type="caution">
    <text evidence="1">The sequence shown here is derived from an EMBL/GenBank/DDBJ whole genome shotgun (WGS) entry which is preliminary data.</text>
</comment>
<sequence>SPLLFIDLGLTFIGHDQEDMKEGLLQYIDVDQREQYNNGMFKQENVKKEIKRRLKEYSFFGFLNHLYYKHSLTVLEGTLGWLYR</sequence>
<organism evidence="1">
    <name type="scientific">human gut metagenome</name>
    <dbReference type="NCBI Taxonomy" id="408170"/>
    <lineage>
        <taxon>unclassified sequences</taxon>
        <taxon>metagenomes</taxon>
        <taxon>organismal metagenomes</taxon>
    </lineage>
</organism>
<dbReference type="AlphaFoldDB" id="W1XBU3"/>
<evidence type="ECO:0000313" key="1">
    <source>
        <dbReference type="EMBL" id="ETJ27807.1"/>
    </source>
</evidence>
<reference evidence="1" key="1">
    <citation type="submission" date="2013-12" db="EMBL/GenBank/DDBJ databases">
        <title>A Varibaculum cambriense genome reconstructed from a premature infant gut community with otherwise low bacterial novelty that shifts toward anaerobic metabolism during the third week of life.</title>
        <authorList>
            <person name="Brown C.T."/>
            <person name="Sharon I."/>
            <person name="Thomas B.C."/>
            <person name="Castelle C.J."/>
            <person name="Morowitz M.J."/>
            <person name="Banfield J.F."/>
        </authorList>
    </citation>
    <scope>NUCLEOTIDE SEQUENCE</scope>
</reference>
<dbReference type="EMBL" id="AZMM01016863">
    <property type="protein sequence ID" value="ETJ27807.1"/>
    <property type="molecule type" value="Genomic_DNA"/>
</dbReference>
<gene>
    <name evidence="1" type="ORF">Q604_UNBC16863G0001</name>
</gene>